<dbReference type="Proteomes" id="UP000324222">
    <property type="component" value="Unassembled WGS sequence"/>
</dbReference>
<dbReference type="EMBL" id="VSRR010136226">
    <property type="protein sequence ID" value="MPD03466.1"/>
    <property type="molecule type" value="Genomic_DNA"/>
</dbReference>
<protein>
    <submittedName>
        <fullName evidence="1">Uncharacterized protein</fullName>
    </submittedName>
</protein>
<proteinExistence type="predicted"/>
<organism evidence="1 2">
    <name type="scientific">Portunus trituberculatus</name>
    <name type="common">Swimming crab</name>
    <name type="synonym">Neptunus trituberculatus</name>
    <dbReference type="NCBI Taxonomy" id="210409"/>
    <lineage>
        <taxon>Eukaryota</taxon>
        <taxon>Metazoa</taxon>
        <taxon>Ecdysozoa</taxon>
        <taxon>Arthropoda</taxon>
        <taxon>Crustacea</taxon>
        <taxon>Multicrustacea</taxon>
        <taxon>Malacostraca</taxon>
        <taxon>Eumalacostraca</taxon>
        <taxon>Eucarida</taxon>
        <taxon>Decapoda</taxon>
        <taxon>Pleocyemata</taxon>
        <taxon>Brachyura</taxon>
        <taxon>Eubrachyura</taxon>
        <taxon>Portunoidea</taxon>
        <taxon>Portunidae</taxon>
        <taxon>Portuninae</taxon>
        <taxon>Portunus</taxon>
    </lineage>
</organism>
<name>A0A5B7K9G0_PORTR</name>
<sequence>MSCCVALARRSSS</sequence>
<evidence type="ECO:0000313" key="1">
    <source>
        <dbReference type="EMBL" id="MPD03466.1"/>
    </source>
</evidence>
<gene>
    <name evidence="1" type="ORF">E2C01_099106</name>
</gene>
<comment type="caution">
    <text evidence="1">The sequence shown here is derived from an EMBL/GenBank/DDBJ whole genome shotgun (WGS) entry which is preliminary data.</text>
</comment>
<evidence type="ECO:0000313" key="2">
    <source>
        <dbReference type="Proteomes" id="UP000324222"/>
    </source>
</evidence>
<keyword evidence="2" id="KW-1185">Reference proteome</keyword>
<reference evidence="1 2" key="1">
    <citation type="submission" date="2019-05" db="EMBL/GenBank/DDBJ databases">
        <title>Another draft genome of Portunus trituberculatus and its Hox gene families provides insights of decapod evolution.</title>
        <authorList>
            <person name="Jeong J.-H."/>
            <person name="Song I."/>
            <person name="Kim S."/>
            <person name="Choi T."/>
            <person name="Kim D."/>
            <person name="Ryu S."/>
            <person name="Kim W."/>
        </authorList>
    </citation>
    <scope>NUCLEOTIDE SEQUENCE [LARGE SCALE GENOMIC DNA]</scope>
    <source>
        <tissue evidence="1">Muscle</tissue>
    </source>
</reference>
<accession>A0A5B7K9G0</accession>